<feature type="transmembrane region" description="Helical" evidence="1">
    <location>
        <begin position="118"/>
        <end position="138"/>
    </location>
</feature>
<keyword evidence="1" id="KW-0812">Transmembrane</keyword>
<accession>X0TNR6</accession>
<comment type="caution">
    <text evidence="2">The sequence shown here is derived from an EMBL/GenBank/DDBJ whole genome shotgun (WGS) entry which is preliminary data.</text>
</comment>
<feature type="transmembrane region" description="Helical" evidence="1">
    <location>
        <begin position="66"/>
        <end position="86"/>
    </location>
</feature>
<dbReference type="InterPro" id="IPR025495">
    <property type="entry name" value="DUF4386"/>
</dbReference>
<sequence>LQKQNKNIALIALGWFLAEATILAVSKISAFSLLSLSKEYVGAGSPDSSYFQTLGTLFHGADRSGYNIHMLFFGLGGILFYYLFYISRYIPRLLSAWGLIAIALAFIGTWLVFFDIKIIAMVIPNMAFEIAIGIWLLAKGINYKKT</sequence>
<protein>
    <recommendedName>
        <fullName evidence="3">DUF4386 domain-containing protein</fullName>
    </recommendedName>
</protein>
<evidence type="ECO:0008006" key="3">
    <source>
        <dbReference type="Google" id="ProtNLM"/>
    </source>
</evidence>
<organism evidence="2">
    <name type="scientific">marine sediment metagenome</name>
    <dbReference type="NCBI Taxonomy" id="412755"/>
    <lineage>
        <taxon>unclassified sequences</taxon>
        <taxon>metagenomes</taxon>
        <taxon>ecological metagenomes</taxon>
    </lineage>
</organism>
<feature type="non-terminal residue" evidence="2">
    <location>
        <position position="1"/>
    </location>
</feature>
<keyword evidence="1" id="KW-0472">Membrane</keyword>
<dbReference type="Pfam" id="PF14329">
    <property type="entry name" value="DUF4386"/>
    <property type="match status" value="1"/>
</dbReference>
<evidence type="ECO:0000256" key="1">
    <source>
        <dbReference type="SAM" id="Phobius"/>
    </source>
</evidence>
<reference evidence="2" key="1">
    <citation type="journal article" date="2014" name="Front. Microbiol.">
        <title>High frequency of phylogenetically diverse reductive dehalogenase-homologous genes in deep subseafloor sedimentary metagenomes.</title>
        <authorList>
            <person name="Kawai M."/>
            <person name="Futagami T."/>
            <person name="Toyoda A."/>
            <person name="Takaki Y."/>
            <person name="Nishi S."/>
            <person name="Hori S."/>
            <person name="Arai W."/>
            <person name="Tsubouchi T."/>
            <person name="Morono Y."/>
            <person name="Uchiyama I."/>
            <person name="Ito T."/>
            <person name="Fujiyama A."/>
            <person name="Inagaki F."/>
            <person name="Takami H."/>
        </authorList>
    </citation>
    <scope>NUCLEOTIDE SEQUENCE</scope>
    <source>
        <strain evidence="2">Expedition CK06-06</strain>
    </source>
</reference>
<feature type="transmembrane region" description="Helical" evidence="1">
    <location>
        <begin position="93"/>
        <end position="112"/>
    </location>
</feature>
<dbReference type="EMBL" id="BARS01017189">
    <property type="protein sequence ID" value="GAF95198.1"/>
    <property type="molecule type" value="Genomic_DNA"/>
</dbReference>
<name>X0TNR6_9ZZZZ</name>
<dbReference type="AlphaFoldDB" id="X0TNR6"/>
<evidence type="ECO:0000313" key="2">
    <source>
        <dbReference type="EMBL" id="GAF95198.1"/>
    </source>
</evidence>
<gene>
    <name evidence="2" type="ORF">S01H1_28154</name>
</gene>
<proteinExistence type="predicted"/>
<keyword evidence="1" id="KW-1133">Transmembrane helix</keyword>